<dbReference type="EnsemblMetazoa" id="AATE002185-RA">
    <property type="protein sequence ID" value="AATE002185-PA.1"/>
    <property type="gene ID" value="AATE002185"/>
</dbReference>
<protein>
    <submittedName>
        <fullName evidence="1">Uncharacterized protein</fullName>
    </submittedName>
</protein>
<dbReference type="VEuPathDB" id="VectorBase:AATE002185"/>
<organism evidence="1">
    <name type="scientific">Anopheles atroparvus</name>
    <name type="common">European mosquito</name>
    <dbReference type="NCBI Taxonomy" id="41427"/>
    <lineage>
        <taxon>Eukaryota</taxon>
        <taxon>Metazoa</taxon>
        <taxon>Ecdysozoa</taxon>
        <taxon>Arthropoda</taxon>
        <taxon>Hexapoda</taxon>
        <taxon>Insecta</taxon>
        <taxon>Pterygota</taxon>
        <taxon>Neoptera</taxon>
        <taxon>Endopterygota</taxon>
        <taxon>Diptera</taxon>
        <taxon>Nematocera</taxon>
        <taxon>Culicoidea</taxon>
        <taxon>Culicidae</taxon>
        <taxon>Anophelinae</taxon>
        <taxon>Anopheles</taxon>
    </lineage>
</organism>
<evidence type="ECO:0000313" key="1">
    <source>
        <dbReference type="EnsemblMetazoa" id="AATE002185-PA.1"/>
    </source>
</evidence>
<accession>A0A182IN00</accession>
<dbReference type="STRING" id="41427.A0A182IN00"/>
<sequence length="143" mass="16056">MNWGPQRRKFQNVRAKVDSHWTFDVNKDDGACDMMRYLPENPGRTPAKESFPRSHHLANNNQPEATVEFASGMSALLGQSSAIAIEIHQLYLMFPVAMVCSFLFHLRDGTPPNAIVAGVGDIRIKDMAVNREPALRQIHAVRD</sequence>
<reference evidence="1" key="1">
    <citation type="submission" date="2022-08" db="UniProtKB">
        <authorList>
            <consortium name="EnsemblMetazoa"/>
        </authorList>
    </citation>
    <scope>IDENTIFICATION</scope>
    <source>
        <strain evidence="1">EBRO</strain>
    </source>
</reference>
<dbReference type="AlphaFoldDB" id="A0A182IN00"/>
<proteinExistence type="predicted"/>
<name>A0A182IN00_ANOAO</name>